<dbReference type="OrthoDB" id="9804511at2"/>
<dbReference type="InterPro" id="IPR050883">
    <property type="entry name" value="PNGase"/>
</dbReference>
<dbReference type="InterPro" id="IPR014718">
    <property type="entry name" value="GH-type_carb-bd"/>
</dbReference>
<dbReference type="Gene3D" id="1.20.1050.60">
    <property type="entry name" value="alpha-1,2-mannosidase"/>
    <property type="match status" value="1"/>
</dbReference>
<evidence type="ECO:0000313" key="5">
    <source>
        <dbReference type="Proteomes" id="UP000256661"/>
    </source>
</evidence>
<evidence type="ECO:0000313" key="4">
    <source>
        <dbReference type="EMBL" id="REE98346.1"/>
    </source>
</evidence>
<dbReference type="NCBIfam" id="TIGR01180">
    <property type="entry name" value="aman2_put"/>
    <property type="match status" value="1"/>
</dbReference>
<dbReference type="PROSITE" id="PS50231">
    <property type="entry name" value="RICIN_B_LECTIN"/>
    <property type="match status" value="1"/>
</dbReference>
<sequence length="906" mass="95217">MRLRRTLRALAATVLAGTVIQGLPAGTAQAEVVADPASLVNPFIGTSGAGNTFPGADVPFGMVQWSPDTWNPNGSPWDPNEKNPWGGGYRYEDLLLKGYSLTHLSGPGCGGAGDVPILPTVGTVDLAAARDLTTGYSHANESAGAGNYALTTNDGIKTELTATQRTGMSRFTFPATAARGNLLFKLDRSQTGSANPAPTWTTVGDREITGTVTTGRFCGFKTYKIHFSVTFDRPFTSAAFTAGHGAALTFDTTNDKVVHAKAGVSYVSVAGARGNVAAENPGWDFGAVKTAAHSTWNNVLGRIGIAGGTPAQQTMFYTALYHSLLHPNVVSDSDGKYQGFDNAVHTVTPGHSAQYGTISGWDIYRTQAQLNALVAPSVASDIAQSMVNTYAQSGMLPKWSLNNIETFVMVGDPGAVLLADYHAFGATDFDTTAARNAMVNQATTPNNIRPGVEHLDTYGYLPSNAAQNCVNGVTCSTYPYSTYGNVSTSLEYNTADFAVAAFAGATGDTATRTRLQNRAQNWRNLFNPASGFMQPRIAGGAWAGAFDPTTPRGTSDPNGLYDFVEGTSWQYTGMVPFNIAGLSSAFGGNAKLTQYLDGVLSELRGAGGRADLGNEHSIGLPWMYDYVGAPHKTQQTVRRVQNELWSNNPWGIPSNDDLGTMSAWYVWSALGMYPMTPGTSDLALGSPVFTQAVLTLPSGNTLTINAPGAATDAPYVQSATFNGAAWNNAYLPQNAITSGGTFGYTLGTSPNTSWASAPSAAPPSYGGTPVTPPAQGPSGPITSDLPGKCVDVDQSSQANGTAVQLWTCNNSAAQHWTINADKTVTALGKCLDVVSGGTANETKVQLWQCNGGAAQQWTYDTTAKAFRNPASGRCLDVPGGATADGTRLQIYDCNQTNAQRWTAPQS</sequence>
<dbReference type="Gene3D" id="1.20.1610.10">
    <property type="entry name" value="alpha-1,2-mannosidases domains"/>
    <property type="match status" value="1"/>
</dbReference>
<feature type="compositionally biased region" description="Low complexity" evidence="1">
    <location>
        <begin position="753"/>
        <end position="764"/>
    </location>
</feature>
<dbReference type="InterPro" id="IPR005887">
    <property type="entry name" value="GH92_a_mannosidase_put"/>
</dbReference>
<dbReference type="Proteomes" id="UP000256661">
    <property type="component" value="Unassembled WGS sequence"/>
</dbReference>
<dbReference type="Gene3D" id="3.30.2080.10">
    <property type="entry name" value="GH92 mannosidase domain"/>
    <property type="match status" value="1"/>
</dbReference>
<dbReference type="InterPro" id="IPR000772">
    <property type="entry name" value="Ricin_B_lectin"/>
</dbReference>
<evidence type="ECO:0000256" key="2">
    <source>
        <dbReference type="SAM" id="SignalP"/>
    </source>
</evidence>
<dbReference type="Pfam" id="PF17678">
    <property type="entry name" value="Glyco_hydro_92N"/>
    <property type="match status" value="1"/>
</dbReference>
<dbReference type="Gene3D" id="2.70.98.10">
    <property type="match status" value="1"/>
</dbReference>
<feature type="signal peptide" evidence="2">
    <location>
        <begin position="1"/>
        <end position="30"/>
    </location>
</feature>
<proteinExistence type="predicted"/>
<dbReference type="Gene3D" id="2.80.10.50">
    <property type="match status" value="2"/>
</dbReference>
<reference evidence="4 5" key="1">
    <citation type="submission" date="2018-08" db="EMBL/GenBank/DDBJ databases">
        <title>Sequencing the genomes of 1000 actinobacteria strains.</title>
        <authorList>
            <person name="Klenk H.-P."/>
        </authorList>
    </citation>
    <scope>NUCLEOTIDE SEQUENCE [LARGE SCALE GENOMIC DNA]</scope>
    <source>
        <strain evidence="4 5">DSM 43927</strain>
    </source>
</reference>
<dbReference type="RefSeq" id="WP_116023809.1">
    <property type="nucleotide sequence ID" value="NZ_QTTT01000001.1"/>
</dbReference>
<feature type="chain" id="PRO_5017546230" evidence="2">
    <location>
        <begin position="31"/>
        <end position="906"/>
    </location>
</feature>
<dbReference type="GO" id="GO:0005975">
    <property type="term" value="P:carbohydrate metabolic process"/>
    <property type="evidence" value="ECO:0007669"/>
    <property type="project" value="InterPro"/>
</dbReference>
<feature type="domain" description="Ricin B lectin" evidence="3">
    <location>
        <begin position="776"/>
        <end position="904"/>
    </location>
</feature>
<keyword evidence="5" id="KW-1185">Reference proteome</keyword>
<dbReference type="FunFam" id="3.30.2080.10:FF:000001">
    <property type="entry name" value="Alpha-1,2-mannosidase subfamily"/>
    <property type="match status" value="1"/>
</dbReference>
<dbReference type="GO" id="GO:0006516">
    <property type="term" value="P:glycoprotein catabolic process"/>
    <property type="evidence" value="ECO:0007669"/>
    <property type="project" value="TreeGrafter"/>
</dbReference>
<keyword evidence="2" id="KW-0732">Signal</keyword>
<feature type="region of interest" description="Disordered" evidence="1">
    <location>
        <begin position="753"/>
        <end position="786"/>
    </location>
</feature>
<dbReference type="AlphaFoldDB" id="A0A3D9SQU7"/>
<evidence type="ECO:0000259" key="3">
    <source>
        <dbReference type="SMART" id="SM00458"/>
    </source>
</evidence>
<dbReference type="Pfam" id="PF07971">
    <property type="entry name" value="Glyco_hydro_92"/>
    <property type="match status" value="1"/>
</dbReference>
<dbReference type="PANTHER" id="PTHR12143:SF39">
    <property type="entry name" value="SECRETED PROTEIN"/>
    <property type="match status" value="1"/>
</dbReference>
<dbReference type="Pfam" id="PF00652">
    <property type="entry name" value="Ricin_B_lectin"/>
    <property type="match status" value="1"/>
</dbReference>
<name>A0A3D9SQU7_9ACTN</name>
<organism evidence="4 5">
    <name type="scientific">Thermomonospora umbrina</name>
    <dbReference type="NCBI Taxonomy" id="111806"/>
    <lineage>
        <taxon>Bacteria</taxon>
        <taxon>Bacillati</taxon>
        <taxon>Actinomycetota</taxon>
        <taxon>Actinomycetes</taxon>
        <taxon>Streptosporangiales</taxon>
        <taxon>Thermomonosporaceae</taxon>
        <taxon>Thermomonospora</taxon>
    </lineage>
</organism>
<protein>
    <submittedName>
        <fullName evidence="4">Putative alpha-1,2-mannosidase</fullName>
    </submittedName>
</protein>
<dbReference type="GO" id="GO:0000224">
    <property type="term" value="F:peptide-N4-(N-acetyl-beta-glucosaminyl)asparagine amidase activity"/>
    <property type="evidence" value="ECO:0007669"/>
    <property type="project" value="TreeGrafter"/>
</dbReference>
<accession>A0A3D9SQU7</accession>
<dbReference type="EMBL" id="QTTT01000001">
    <property type="protein sequence ID" value="REE98346.1"/>
    <property type="molecule type" value="Genomic_DNA"/>
</dbReference>
<dbReference type="GO" id="GO:0005829">
    <property type="term" value="C:cytosol"/>
    <property type="evidence" value="ECO:0007669"/>
    <property type="project" value="TreeGrafter"/>
</dbReference>
<dbReference type="InterPro" id="IPR012939">
    <property type="entry name" value="Glyco_hydro_92"/>
</dbReference>
<dbReference type="CDD" id="cd23451">
    <property type="entry name" value="beta-trefoil_Ricin_laminarinase"/>
    <property type="match status" value="1"/>
</dbReference>
<dbReference type="InterPro" id="IPR041371">
    <property type="entry name" value="GH92_N"/>
</dbReference>
<evidence type="ECO:0000256" key="1">
    <source>
        <dbReference type="SAM" id="MobiDB-lite"/>
    </source>
</evidence>
<dbReference type="NCBIfam" id="NF035929">
    <property type="entry name" value="lectin_1"/>
    <property type="match status" value="1"/>
</dbReference>
<comment type="caution">
    <text evidence="4">The sequence shown here is derived from an EMBL/GenBank/DDBJ whole genome shotgun (WGS) entry which is preliminary data.</text>
</comment>
<dbReference type="InterPro" id="IPR035992">
    <property type="entry name" value="Ricin_B-like_lectins"/>
</dbReference>
<dbReference type="SUPFAM" id="SSF48208">
    <property type="entry name" value="Six-hairpin glycosidases"/>
    <property type="match status" value="1"/>
</dbReference>
<gene>
    <name evidence="4" type="ORF">DFJ69_3833</name>
</gene>
<dbReference type="SMART" id="SM00458">
    <property type="entry name" value="RICIN"/>
    <property type="match status" value="1"/>
</dbReference>
<dbReference type="InterPro" id="IPR008928">
    <property type="entry name" value="6-hairpin_glycosidase_sf"/>
</dbReference>
<dbReference type="GO" id="GO:0030246">
    <property type="term" value="F:carbohydrate binding"/>
    <property type="evidence" value="ECO:0007669"/>
    <property type="project" value="InterPro"/>
</dbReference>
<dbReference type="PANTHER" id="PTHR12143">
    <property type="entry name" value="PEPTIDE N-GLYCANASE PNGASE -RELATED"/>
    <property type="match status" value="1"/>
</dbReference>
<dbReference type="SUPFAM" id="SSF50370">
    <property type="entry name" value="Ricin B-like lectins"/>
    <property type="match status" value="1"/>
</dbReference>